<feature type="coiled-coil region" evidence="1">
    <location>
        <begin position="408"/>
        <end position="477"/>
    </location>
</feature>
<dbReference type="Proteomes" id="UP000653454">
    <property type="component" value="Unassembled WGS sequence"/>
</dbReference>
<feature type="compositionally biased region" description="Polar residues" evidence="2">
    <location>
        <begin position="77"/>
        <end position="88"/>
    </location>
</feature>
<dbReference type="EMBL" id="CAJHNJ030000078">
    <property type="protein sequence ID" value="CAG9134426.1"/>
    <property type="molecule type" value="Genomic_DNA"/>
</dbReference>
<feature type="compositionally biased region" description="Low complexity" evidence="2">
    <location>
        <begin position="892"/>
        <end position="901"/>
    </location>
</feature>
<dbReference type="GO" id="GO:0005802">
    <property type="term" value="C:trans-Golgi network"/>
    <property type="evidence" value="ECO:0007669"/>
    <property type="project" value="TreeGrafter"/>
</dbReference>
<keyword evidence="4" id="KW-1185">Reference proteome</keyword>
<comment type="caution">
    <text evidence="3">The sequence shown here is derived from an EMBL/GenBank/DDBJ whole genome shotgun (WGS) entry which is preliminary data.</text>
</comment>
<keyword evidence="1" id="KW-0175">Coiled coil</keyword>
<gene>
    <name evidence="3" type="ORF">PLXY2_LOCUS12703</name>
</gene>
<feature type="compositionally biased region" description="Basic and acidic residues" evidence="2">
    <location>
        <begin position="725"/>
        <end position="746"/>
    </location>
</feature>
<dbReference type="GO" id="GO:0099518">
    <property type="term" value="P:vesicle cytoskeletal trafficking"/>
    <property type="evidence" value="ECO:0007669"/>
    <property type="project" value="TreeGrafter"/>
</dbReference>
<protein>
    <submittedName>
        <fullName evidence="3">(diamondback moth) hypothetical protein</fullName>
    </submittedName>
</protein>
<evidence type="ECO:0000256" key="2">
    <source>
        <dbReference type="SAM" id="MobiDB-lite"/>
    </source>
</evidence>
<accession>A0A8S4G1X7</accession>
<sequence>MSAVSEEAVSHIDPVDVANSLVESESKCEVTCDSGLDTLDSCSLSLVNPSETPKQLQNEEKEGEKGSTNRDAENDSSDTIYSPTSLSPEASEEHHFMNFDDLHGIDDVDNIAKNQLINIENKYDNEIDKISADNGNFKVDLPLDNISSDSSSYLCSDTSGNSARSESEVKIIENIENDGFGKSDNHSNGSNSIHSLDKVHDSNAYIAANDNEIKPQKIMHTLATSTMSLHEETEPATKAALAKSTFSKSAENIPVLVPHVVSNQNSSTKELDTEQILSDFTSQKTKAQAVQKIVPDVVSTADNKYHRIPKELLNQDLGSIVKNVHGIFSSVSGSLKNAYNISSRAAHPKPPQKIASKTGSKIMSEIFEEESILQDSGSGTDKDTISETEISKSSNSEQDSESECDAKREVYKLQVESLERLLAEQRKEMAALRERVRQQSEEMLGKEQTFKDLEGKMDLMRKRVEHAEKEKDSAVMRYASSECSVIEARRAAEAAARAERAAAAELELMGGKLKSAHAEKQRICQMYDDKCHEVLSAERELSRAREELRELEGRLKWTQSKLRTEVDAYKCLLVLVPRGVRELEGRLKWTQSKLRTEVDAYKESAERAEKLSQQVAELEAARDSAAAHAADSVKARQLEIDLKESQAALILCRHEKAELEKAVISLTQQLETCKSERDDATSRLATATAEVSRLQDSNLRLEEEAASLAALRARAARADALSSQLERETRRAEQAEEALSAERARAETCQQREANALQHAAQLTAQHVAAAASSCDSRRQAQALEADNVSLRAQLAALQAELAAARRAGADEAERRQRENRTMARKIAELTEEVAETNKKLEWEKGENGVLKKKHASAIKELNRELQRALRRCDQLGAKIPHAENGDHTTGSISSLSSGDSALPTEERLQNGHGNDVPDIQVHTADRMQLIERIVSLQRAAARRAERQVCRVYIHYHPT</sequence>
<reference evidence="3" key="1">
    <citation type="submission" date="2020-11" db="EMBL/GenBank/DDBJ databases">
        <authorList>
            <person name="Whiteford S."/>
        </authorList>
    </citation>
    <scope>NUCLEOTIDE SEQUENCE</scope>
</reference>
<dbReference type="InterPro" id="IPR038830">
    <property type="entry name" value="CCDC186"/>
</dbReference>
<feature type="coiled-coil region" evidence="1">
    <location>
        <begin position="591"/>
        <end position="628"/>
    </location>
</feature>
<feature type="region of interest" description="Disordered" evidence="2">
    <location>
        <begin position="722"/>
        <end position="747"/>
    </location>
</feature>
<proteinExistence type="predicted"/>
<dbReference type="PANTHER" id="PTHR18911">
    <property type="entry name" value="CTCL TUMOR ANTIGEN HD-CL-01"/>
    <property type="match status" value="1"/>
</dbReference>
<feature type="region of interest" description="Disordered" evidence="2">
    <location>
        <begin position="370"/>
        <end position="405"/>
    </location>
</feature>
<dbReference type="GO" id="GO:0031267">
    <property type="term" value="F:small GTPase binding"/>
    <property type="evidence" value="ECO:0007669"/>
    <property type="project" value="TreeGrafter"/>
</dbReference>
<dbReference type="AlphaFoldDB" id="A0A8S4G1X7"/>
<evidence type="ECO:0000313" key="3">
    <source>
        <dbReference type="EMBL" id="CAG9134426.1"/>
    </source>
</evidence>
<evidence type="ECO:0000256" key="1">
    <source>
        <dbReference type="SAM" id="Coils"/>
    </source>
</evidence>
<feature type="region of interest" description="Disordered" evidence="2">
    <location>
        <begin position="43"/>
        <end position="91"/>
    </location>
</feature>
<evidence type="ECO:0000313" key="4">
    <source>
        <dbReference type="Proteomes" id="UP000653454"/>
    </source>
</evidence>
<feature type="coiled-coil region" evidence="1">
    <location>
        <begin position="527"/>
        <end position="561"/>
    </location>
</feature>
<feature type="compositionally biased region" description="Polar residues" evidence="2">
    <location>
        <begin position="43"/>
        <end position="56"/>
    </location>
</feature>
<name>A0A8S4G1X7_PLUXY</name>
<organism evidence="3 4">
    <name type="scientific">Plutella xylostella</name>
    <name type="common">Diamondback moth</name>
    <name type="synonym">Plutella maculipennis</name>
    <dbReference type="NCBI Taxonomy" id="51655"/>
    <lineage>
        <taxon>Eukaryota</taxon>
        <taxon>Metazoa</taxon>
        <taxon>Ecdysozoa</taxon>
        <taxon>Arthropoda</taxon>
        <taxon>Hexapoda</taxon>
        <taxon>Insecta</taxon>
        <taxon>Pterygota</taxon>
        <taxon>Neoptera</taxon>
        <taxon>Endopterygota</taxon>
        <taxon>Lepidoptera</taxon>
        <taxon>Glossata</taxon>
        <taxon>Ditrysia</taxon>
        <taxon>Yponomeutoidea</taxon>
        <taxon>Plutellidae</taxon>
        <taxon>Plutella</taxon>
    </lineage>
</organism>
<dbReference type="PANTHER" id="PTHR18911:SF5">
    <property type="entry name" value="COILED-COIL DOMAIN-CONTAINING PROTEIN 186"/>
    <property type="match status" value="1"/>
</dbReference>
<feature type="compositionally biased region" description="Basic and acidic residues" evidence="2">
    <location>
        <begin position="57"/>
        <end position="73"/>
    </location>
</feature>
<feature type="region of interest" description="Disordered" evidence="2">
    <location>
        <begin position="880"/>
        <end position="918"/>
    </location>
</feature>
<feature type="coiled-coil region" evidence="1">
    <location>
        <begin position="781"/>
        <end position="879"/>
    </location>
</feature>